<evidence type="ECO:0008006" key="4">
    <source>
        <dbReference type="Google" id="ProtNLM"/>
    </source>
</evidence>
<name>A0AAT9FJR7_9BACT</name>
<accession>A0AAT9FJR7</accession>
<dbReference type="Pfam" id="PF07963">
    <property type="entry name" value="N_methyl"/>
    <property type="match status" value="1"/>
</dbReference>
<proteinExistence type="predicted"/>
<dbReference type="EMBL" id="AP026866">
    <property type="protein sequence ID" value="BDS06209.1"/>
    <property type="molecule type" value="Genomic_DNA"/>
</dbReference>
<gene>
    <name evidence="3" type="ORF">NT6N_12490</name>
</gene>
<dbReference type="SUPFAM" id="SSF54523">
    <property type="entry name" value="Pili subunits"/>
    <property type="match status" value="1"/>
</dbReference>
<feature type="transmembrane region" description="Helical" evidence="2">
    <location>
        <begin position="28"/>
        <end position="52"/>
    </location>
</feature>
<dbReference type="Gene3D" id="3.30.700.10">
    <property type="entry name" value="Glycoprotein, Type 4 Pilin"/>
    <property type="match status" value="1"/>
</dbReference>
<dbReference type="NCBIfam" id="TIGR02532">
    <property type="entry name" value="IV_pilin_GFxxxE"/>
    <property type="match status" value="1"/>
</dbReference>
<dbReference type="KEGG" id="osu:NT6N_12490"/>
<evidence type="ECO:0000256" key="2">
    <source>
        <dbReference type="SAM" id="Phobius"/>
    </source>
</evidence>
<reference evidence="3" key="1">
    <citation type="submission" date="2024-07" db="EMBL/GenBank/DDBJ databases">
        <title>Complete genome sequence of Verrucomicrobiaceae bacterium NT6N.</title>
        <authorList>
            <person name="Huang C."/>
            <person name="Takami H."/>
            <person name="Hamasaki K."/>
        </authorList>
    </citation>
    <scope>NUCLEOTIDE SEQUENCE</scope>
    <source>
        <strain evidence="3">NT6N</strain>
    </source>
</reference>
<feature type="region of interest" description="Disordered" evidence="1">
    <location>
        <begin position="189"/>
        <end position="212"/>
    </location>
</feature>
<keyword evidence="2" id="KW-0472">Membrane</keyword>
<sequence>MNYSSTYTMCPRPFSRARNLRSGLARPAFTLVEMLIVITIITILLTIGALGLRNLSKGSGVSAGVPLAEAAFAEARGLSMGSGGTTRILINADPDNADRYLRYMLVVYLSEDNKWVAASRGSYLPKAVFFSQKFSKLNHSSGSGDIPLLPSADQDIYSSTESAQRNEALSGKYFYYQFNSEGNSSSPGASFVIGTGTKAPGADNPRAEGGSGTTNFGGFMIWSKGTTSLFRHPDQMNVPEDFDNGEEF</sequence>
<dbReference type="InterPro" id="IPR045584">
    <property type="entry name" value="Pilin-like"/>
</dbReference>
<protein>
    <recommendedName>
        <fullName evidence="4">Prepilin-type N-terminal cleavage/methylation domain-containing protein</fullName>
    </recommendedName>
</protein>
<keyword evidence="2" id="KW-1133">Transmembrane helix</keyword>
<organism evidence="3">
    <name type="scientific">Oceaniferula spumae</name>
    <dbReference type="NCBI Taxonomy" id="2979115"/>
    <lineage>
        <taxon>Bacteria</taxon>
        <taxon>Pseudomonadati</taxon>
        <taxon>Verrucomicrobiota</taxon>
        <taxon>Verrucomicrobiia</taxon>
        <taxon>Verrucomicrobiales</taxon>
        <taxon>Verrucomicrobiaceae</taxon>
        <taxon>Oceaniferula</taxon>
    </lineage>
</organism>
<evidence type="ECO:0000256" key="1">
    <source>
        <dbReference type="SAM" id="MobiDB-lite"/>
    </source>
</evidence>
<dbReference type="InterPro" id="IPR012902">
    <property type="entry name" value="N_methyl_site"/>
</dbReference>
<evidence type="ECO:0000313" key="3">
    <source>
        <dbReference type="EMBL" id="BDS06209.1"/>
    </source>
</evidence>
<dbReference type="AlphaFoldDB" id="A0AAT9FJR7"/>
<keyword evidence="2" id="KW-0812">Transmembrane</keyword>